<feature type="coiled-coil region" evidence="1">
    <location>
        <begin position="340"/>
        <end position="465"/>
    </location>
</feature>
<dbReference type="AlphaFoldDB" id="A0A7S3P3V5"/>
<feature type="region of interest" description="Disordered" evidence="2">
    <location>
        <begin position="646"/>
        <end position="682"/>
    </location>
</feature>
<reference evidence="3" key="1">
    <citation type="submission" date="2021-01" db="EMBL/GenBank/DDBJ databases">
        <authorList>
            <person name="Corre E."/>
            <person name="Pelletier E."/>
            <person name="Niang G."/>
            <person name="Scheremetjew M."/>
            <person name="Finn R."/>
            <person name="Kale V."/>
            <person name="Holt S."/>
            <person name="Cochrane G."/>
            <person name="Meng A."/>
            <person name="Brown T."/>
            <person name="Cohen L."/>
        </authorList>
    </citation>
    <scope>NUCLEOTIDE SEQUENCE</scope>
    <source>
        <strain evidence="3">CCMP127</strain>
    </source>
</reference>
<feature type="compositionally biased region" description="Low complexity" evidence="2">
    <location>
        <begin position="218"/>
        <end position="236"/>
    </location>
</feature>
<feature type="compositionally biased region" description="Pro residues" evidence="2">
    <location>
        <begin position="67"/>
        <end position="82"/>
    </location>
</feature>
<feature type="compositionally biased region" description="Polar residues" evidence="2">
    <location>
        <begin position="308"/>
        <end position="319"/>
    </location>
</feature>
<feature type="compositionally biased region" description="Pro residues" evidence="2">
    <location>
        <begin position="184"/>
        <end position="194"/>
    </location>
</feature>
<sequence length="777" mass="85908">MTDRGVDLLSGDAAPPPTTTADASVGVPQATADNGDTKTPATGGPSVDLLGFGDPPAPTSDFDVFASPPPSTSDPFMSSPPPQKDEDAAAPSEVAQPTENGAATTPLDSINEISDPNKVNNDTTATAQIVNGKNSSNNKGDAPSPTNNQSSTTTNEDATATESKNSSEEVASKDLNLEINDYTQPPPADTPPNDRPGEDKTASAGEPLLVTQAAVAETTQSPSSSATAQATPDSSTNKPQPYKTSDNENEQLRNELEETKAELDRVLGEQAKRMEDDGALLMELQSKLQEHMSARAEAENKARLAEQSIESLTQTNNKQAAELEKYHEIEKSWHSQKTDKAEMENEFRVAKQQISKAEEEKERLREVISTLQKEIDDLQKERLDQEEELRAIREQRDEQERREIALTNRLNAAKKKEADKANLAEHFEDEMKALRDEAKESKQQVEDLTEAKVLLEEEVARLKASSEARVRQAELALADEKQLNEDRKGKMKVFIEKKSEELRQARADADSMQTELNQTSRSLMDLNNRWKQLHAQWVQSQTRNRELQRDLNRIKKDSENLHKVGDTLEMKLSRSANETEEHKNKRLAAKNELMTVLRTLEAEREVSARLRDAIKFTFTPKALSQQQLLKENLEEFENELMRLSRRFGKPLPPDSQGGLDASERSFSNGADEGITDDDGRAARSDGDIQKLIGKLDHETQGVSQYIMMLTGEIEKLHMLIDVSGSRNCYSTLSDIFLGATNSVAPAGEIRESVAESSVPLRAIRSHQYGQVPSNTAT</sequence>
<feature type="compositionally biased region" description="Basic and acidic residues" evidence="2">
    <location>
        <begin position="291"/>
        <end position="304"/>
    </location>
</feature>
<feature type="region of interest" description="Disordered" evidence="2">
    <location>
        <begin position="291"/>
        <end position="321"/>
    </location>
</feature>
<feature type="compositionally biased region" description="Polar residues" evidence="2">
    <location>
        <begin position="31"/>
        <end position="40"/>
    </location>
</feature>
<evidence type="ECO:0000256" key="1">
    <source>
        <dbReference type="SAM" id="Coils"/>
    </source>
</evidence>
<feature type="compositionally biased region" description="Low complexity" evidence="2">
    <location>
        <begin position="143"/>
        <end position="155"/>
    </location>
</feature>
<protein>
    <submittedName>
        <fullName evidence="3">Uncharacterized protein</fullName>
    </submittedName>
</protein>
<dbReference type="EMBL" id="HBIM01010092">
    <property type="protein sequence ID" value="CAE0411057.1"/>
    <property type="molecule type" value="Transcribed_RNA"/>
</dbReference>
<feature type="compositionally biased region" description="Polar residues" evidence="2">
    <location>
        <begin position="95"/>
        <end position="139"/>
    </location>
</feature>
<evidence type="ECO:0000313" key="3">
    <source>
        <dbReference type="EMBL" id="CAE0411057.1"/>
    </source>
</evidence>
<feature type="compositionally biased region" description="Basic and acidic residues" evidence="2">
    <location>
        <begin position="165"/>
        <end position="176"/>
    </location>
</feature>
<feature type="coiled-coil region" evidence="1">
    <location>
        <begin position="495"/>
        <end position="564"/>
    </location>
</feature>
<organism evidence="3">
    <name type="scientific">Amphora coffeiformis</name>
    <dbReference type="NCBI Taxonomy" id="265554"/>
    <lineage>
        <taxon>Eukaryota</taxon>
        <taxon>Sar</taxon>
        <taxon>Stramenopiles</taxon>
        <taxon>Ochrophyta</taxon>
        <taxon>Bacillariophyta</taxon>
        <taxon>Bacillariophyceae</taxon>
        <taxon>Bacillariophycidae</taxon>
        <taxon>Thalassiophysales</taxon>
        <taxon>Catenulaceae</taxon>
        <taxon>Amphora</taxon>
    </lineage>
</organism>
<name>A0A7S3P3V5_9STRA</name>
<evidence type="ECO:0000256" key="2">
    <source>
        <dbReference type="SAM" id="MobiDB-lite"/>
    </source>
</evidence>
<proteinExistence type="predicted"/>
<feature type="region of interest" description="Disordered" evidence="2">
    <location>
        <begin position="1"/>
        <end position="271"/>
    </location>
</feature>
<gene>
    <name evidence="3" type="ORF">ACOF00016_LOCUS8457</name>
</gene>
<accession>A0A7S3P3V5</accession>
<feature type="compositionally biased region" description="Basic and acidic residues" evidence="2">
    <location>
        <begin position="250"/>
        <end position="271"/>
    </location>
</feature>
<keyword evidence="1" id="KW-0175">Coiled coil</keyword>